<evidence type="ECO:0000256" key="5">
    <source>
        <dbReference type="ARBA" id="ARBA00022741"/>
    </source>
</evidence>
<dbReference type="AlphaFoldDB" id="D5ENI0"/>
<dbReference type="Gene3D" id="3.40.50.300">
    <property type="entry name" value="P-loop containing nucleotide triphosphate hydrolases"/>
    <property type="match status" value="2"/>
</dbReference>
<evidence type="ECO:0000256" key="9">
    <source>
        <dbReference type="ARBA" id="ARBA00023125"/>
    </source>
</evidence>
<dbReference type="GO" id="GO:0006281">
    <property type="term" value="P:DNA repair"/>
    <property type="evidence" value="ECO:0007669"/>
    <property type="project" value="InterPro"/>
</dbReference>
<dbReference type="Pfam" id="PF00570">
    <property type="entry name" value="HRDC"/>
    <property type="match status" value="1"/>
</dbReference>
<dbReference type="InterPro" id="IPR027417">
    <property type="entry name" value="P-loop_NTPase"/>
</dbReference>
<dbReference type="SUPFAM" id="SSF46785">
    <property type="entry name" value="Winged helix' DNA-binding domain"/>
    <property type="match status" value="1"/>
</dbReference>
<comment type="cofactor">
    <cofactor evidence="1">
        <name>Mg(2+)</name>
        <dbReference type="ChEBI" id="CHEBI:18420"/>
    </cofactor>
</comment>
<dbReference type="PANTHER" id="PTHR13710:SF105">
    <property type="entry name" value="ATP-DEPENDENT DNA HELICASE Q1"/>
    <property type="match status" value="1"/>
</dbReference>
<dbReference type="SUPFAM" id="SSF52540">
    <property type="entry name" value="P-loop containing nucleoside triphosphate hydrolases"/>
    <property type="match status" value="1"/>
</dbReference>
<dbReference type="GO" id="GO:0009378">
    <property type="term" value="F:four-way junction helicase activity"/>
    <property type="evidence" value="ECO:0007669"/>
    <property type="project" value="TreeGrafter"/>
</dbReference>
<keyword evidence="6" id="KW-0378">Hydrolase</keyword>
<feature type="domain" description="Helicase ATP-binding" evidence="16">
    <location>
        <begin position="24"/>
        <end position="192"/>
    </location>
</feature>
<evidence type="ECO:0000313" key="18">
    <source>
        <dbReference type="EMBL" id="ADE55456.1"/>
    </source>
</evidence>
<dbReference type="InterPro" id="IPR001650">
    <property type="entry name" value="Helicase_C-like"/>
</dbReference>
<dbReference type="InterPro" id="IPR036390">
    <property type="entry name" value="WH_DNA-bd_sf"/>
</dbReference>
<dbReference type="GO" id="GO:0046872">
    <property type="term" value="F:metal ion binding"/>
    <property type="evidence" value="ECO:0007669"/>
    <property type="project" value="UniProtKB-KW"/>
</dbReference>
<dbReference type="Gene3D" id="1.10.10.10">
    <property type="entry name" value="Winged helix-like DNA-binding domain superfamily/Winged helix DNA-binding domain"/>
    <property type="match status" value="1"/>
</dbReference>
<dbReference type="GO" id="GO:0003677">
    <property type="term" value="F:DNA binding"/>
    <property type="evidence" value="ECO:0007669"/>
    <property type="project" value="UniProtKB-KW"/>
</dbReference>
<dbReference type="RefSeq" id="WP_013044178.1">
    <property type="nucleotide sequence ID" value="NC_014008.1"/>
</dbReference>
<dbReference type="PROSITE" id="PS51192">
    <property type="entry name" value="HELICASE_ATP_BIND_1"/>
    <property type="match status" value="1"/>
</dbReference>
<keyword evidence="9" id="KW-0238">DNA-binding</keyword>
<dbReference type="InterPro" id="IPR010997">
    <property type="entry name" value="HRDC-like_sf"/>
</dbReference>
<protein>
    <recommendedName>
        <fullName evidence="13">ATP-dependent DNA helicase RecQ</fullName>
        <ecNumber evidence="12">5.6.2.4</ecNumber>
    </recommendedName>
    <alternativeName>
        <fullName evidence="14">DNA 3'-5' helicase RecQ</fullName>
    </alternativeName>
</protein>
<dbReference type="NCBIfam" id="TIGR00614">
    <property type="entry name" value="recQ_fam"/>
    <property type="match status" value="1"/>
</dbReference>
<evidence type="ECO:0000256" key="3">
    <source>
        <dbReference type="ARBA" id="ARBA00005446"/>
    </source>
</evidence>
<dbReference type="InterPro" id="IPR004589">
    <property type="entry name" value="DNA_helicase_ATP-dep_RecQ"/>
</dbReference>
<evidence type="ECO:0000256" key="4">
    <source>
        <dbReference type="ARBA" id="ARBA00022723"/>
    </source>
</evidence>
<dbReference type="GO" id="GO:0005737">
    <property type="term" value="C:cytoplasm"/>
    <property type="evidence" value="ECO:0007669"/>
    <property type="project" value="TreeGrafter"/>
</dbReference>
<dbReference type="GO" id="GO:0006260">
    <property type="term" value="P:DNA replication"/>
    <property type="evidence" value="ECO:0007669"/>
    <property type="project" value="InterPro"/>
</dbReference>
<keyword evidence="10" id="KW-0413">Isomerase</keyword>
<dbReference type="PROSITE" id="PS50967">
    <property type="entry name" value="HRDC"/>
    <property type="match status" value="1"/>
</dbReference>
<dbReference type="Pfam" id="PF00271">
    <property type="entry name" value="Helicase_C"/>
    <property type="match status" value="1"/>
</dbReference>
<evidence type="ECO:0000256" key="1">
    <source>
        <dbReference type="ARBA" id="ARBA00001946"/>
    </source>
</evidence>
<dbReference type="EMBL" id="CP001998">
    <property type="protein sequence ID" value="ADE55456.1"/>
    <property type="molecule type" value="Genomic_DNA"/>
</dbReference>
<dbReference type="Pfam" id="PF09382">
    <property type="entry name" value="RQC"/>
    <property type="match status" value="1"/>
</dbReference>
<dbReference type="InterPro" id="IPR018982">
    <property type="entry name" value="RQC_domain"/>
</dbReference>
<comment type="cofactor">
    <cofactor evidence="2">
        <name>Zn(2+)</name>
        <dbReference type="ChEBI" id="CHEBI:29105"/>
    </cofactor>
</comment>
<reference evidence="18 19" key="1">
    <citation type="journal article" date="2010" name="Stand. Genomic Sci.">
        <title>Complete genome sequence of Coraliomargarita akajimensis type strain (04OKA010-24).</title>
        <authorList>
            <person name="Mavromatis K."/>
            <person name="Abt B."/>
            <person name="Brambilla E."/>
            <person name="Lapidus A."/>
            <person name="Copeland A."/>
            <person name="Deshpande S."/>
            <person name="Nolan M."/>
            <person name="Lucas S."/>
            <person name="Tice H."/>
            <person name="Cheng J.F."/>
            <person name="Han C."/>
            <person name="Detter J.C."/>
            <person name="Woyke T."/>
            <person name="Goodwin L."/>
            <person name="Pitluck S."/>
            <person name="Held B."/>
            <person name="Brettin T."/>
            <person name="Tapia R."/>
            <person name="Ivanova N."/>
            <person name="Mikhailova N."/>
            <person name="Pati A."/>
            <person name="Liolios K."/>
            <person name="Chen A."/>
            <person name="Palaniappan K."/>
            <person name="Land M."/>
            <person name="Hauser L."/>
            <person name="Chang Y.J."/>
            <person name="Jeffries C.D."/>
            <person name="Rohde M."/>
            <person name="Goker M."/>
            <person name="Bristow J."/>
            <person name="Eisen J.A."/>
            <person name="Markowitz V."/>
            <person name="Hugenholtz P."/>
            <person name="Klenk H.P."/>
            <person name="Kyrpides N.C."/>
        </authorList>
    </citation>
    <scope>NUCLEOTIDE SEQUENCE [LARGE SCALE GENOMIC DNA]</scope>
    <source>
        <strain evidence="19">DSM 45221 / IAM 15411 / JCM 23193 / KCTC 12865</strain>
    </source>
</reference>
<dbReference type="HOGENOM" id="CLU_001103_14_3_0"/>
<dbReference type="PROSITE" id="PS51194">
    <property type="entry name" value="HELICASE_CTER"/>
    <property type="match status" value="1"/>
</dbReference>
<feature type="domain" description="Helicase C-terminal" evidence="17">
    <location>
        <begin position="219"/>
        <end position="364"/>
    </location>
</feature>
<evidence type="ECO:0000256" key="8">
    <source>
        <dbReference type="ARBA" id="ARBA00022840"/>
    </source>
</evidence>
<dbReference type="eggNOG" id="COG0514">
    <property type="taxonomic scope" value="Bacteria"/>
</dbReference>
<comment type="catalytic activity">
    <reaction evidence="11">
        <text>Couples ATP hydrolysis with the unwinding of duplex DNA by translocating in the 3'-5' direction.</text>
        <dbReference type="EC" id="5.6.2.4"/>
    </reaction>
</comment>
<organism evidence="18 19">
    <name type="scientific">Coraliomargarita akajimensis (strain DSM 45221 / IAM 15411 / JCM 23193 / KCTC 12865 / 04OKA010-24)</name>
    <dbReference type="NCBI Taxonomy" id="583355"/>
    <lineage>
        <taxon>Bacteria</taxon>
        <taxon>Pseudomonadati</taxon>
        <taxon>Verrucomicrobiota</taxon>
        <taxon>Opitutia</taxon>
        <taxon>Puniceicoccales</taxon>
        <taxon>Coraliomargaritaceae</taxon>
        <taxon>Coraliomargarita</taxon>
    </lineage>
</organism>
<dbReference type="SMART" id="SM00341">
    <property type="entry name" value="HRDC"/>
    <property type="match status" value="1"/>
</dbReference>
<evidence type="ECO:0000256" key="13">
    <source>
        <dbReference type="ARBA" id="ARBA00044535"/>
    </source>
</evidence>
<dbReference type="GO" id="GO:0016787">
    <property type="term" value="F:hydrolase activity"/>
    <property type="evidence" value="ECO:0007669"/>
    <property type="project" value="UniProtKB-KW"/>
</dbReference>
<evidence type="ECO:0000256" key="11">
    <source>
        <dbReference type="ARBA" id="ARBA00034617"/>
    </source>
</evidence>
<comment type="similarity">
    <text evidence="3">Belongs to the helicase family. RecQ subfamily.</text>
</comment>
<dbReference type="InterPro" id="IPR036388">
    <property type="entry name" value="WH-like_DNA-bd_sf"/>
</dbReference>
<dbReference type="Pfam" id="PF00270">
    <property type="entry name" value="DEAD"/>
    <property type="match status" value="1"/>
</dbReference>
<dbReference type="EC" id="5.6.2.4" evidence="12"/>
<gene>
    <name evidence="18" type="ordered locus">Caka_2440</name>
</gene>
<evidence type="ECO:0000256" key="12">
    <source>
        <dbReference type="ARBA" id="ARBA00034808"/>
    </source>
</evidence>
<dbReference type="InterPro" id="IPR044876">
    <property type="entry name" value="HRDC_dom_sf"/>
</dbReference>
<dbReference type="SMART" id="SM00487">
    <property type="entry name" value="DEXDc"/>
    <property type="match status" value="1"/>
</dbReference>
<dbReference type="PANTHER" id="PTHR13710">
    <property type="entry name" value="DNA HELICASE RECQ FAMILY MEMBER"/>
    <property type="match status" value="1"/>
</dbReference>
<evidence type="ECO:0000256" key="7">
    <source>
        <dbReference type="ARBA" id="ARBA00022806"/>
    </source>
</evidence>
<evidence type="ECO:0000256" key="14">
    <source>
        <dbReference type="ARBA" id="ARBA00044550"/>
    </source>
</evidence>
<dbReference type="GO" id="GO:0006310">
    <property type="term" value="P:DNA recombination"/>
    <property type="evidence" value="ECO:0007669"/>
    <property type="project" value="InterPro"/>
</dbReference>
<evidence type="ECO:0000259" key="16">
    <source>
        <dbReference type="PROSITE" id="PS51192"/>
    </source>
</evidence>
<keyword evidence="5" id="KW-0547">Nucleotide-binding</keyword>
<evidence type="ECO:0000259" key="15">
    <source>
        <dbReference type="PROSITE" id="PS50967"/>
    </source>
</evidence>
<dbReference type="Gene3D" id="1.10.150.80">
    <property type="entry name" value="HRDC domain"/>
    <property type="match status" value="1"/>
</dbReference>
<dbReference type="GO" id="GO:0043138">
    <property type="term" value="F:3'-5' DNA helicase activity"/>
    <property type="evidence" value="ECO:0007669"/>
    <property type="project" value="UniProtKB-EC"/>
</dbReference>
<dbReference type="InterPro" id="IPR002121">
    <property type="entry name" value="HRDC_dom"/>
</dbReference>
<name>D5ENI0_CORAD</name>
<dbReference type="GO" id="GO:0005524">
    <property type="term" value="F:ATP binding"/>
    <property type="evidence" value="ECO:0007669"/>
    <property type="project" value="UniProtKB-KW"/>
</dbReference>
<dbReference type="FunFam" id="3.40.50.300:FF:000296">
    <property type="entry name" value="ATP-dependent DNA helicase RecQ"/>
    <property type="match status" value="1"/>
</dbReference>
<evidence type="ECO:0000256" key="10">
    <source>
        <dbReference type="ARBA" id="ARBA00023235"/>
    </source>
</evidence>
<dbReference type="SUPFAM" id="SSF47819">
    <property type="entry name" value="HRDC-like"/>
    <property type="match status" value="1"/>
</dbReference>
<dbReference type="InterPro" id="IPR011545">
    <property type="entry name" value="DEAD/DEAH_box_helicase_dom"/>
</dbReference>
<sequence length="709" mass="78158">MTPEHALQTHFGLTEFREPQRAIVESVLAGKDTLVVMPTGGGKSLCYQLPALLLPGVTLVVSPLIALMKDQVDSLQAKGLPAGLLNSSQSLDEQRASLEAIRQGKLKMVYVAPERFRSQSFIRALPAEAISLLAIDEAHCLSQWGHDFRPDYKRLGDVRTALGSPPCVALTATATPDVQADICDTLAMQSPTEFVAGFARDNLSFKVRKTNSDADKLEAVERLIRRHKTGIVYCATRKSVEAVAAKMEPFAAPLIRYHGGMSDQERSTAQDVFMSGRASVVVATNAFGMGIDRPDIRFVCHYEMPGSVEAYYQEGGRAGRDGKPASCEMLFSYADKRVQEFFIEGANPGLPLITETFDQLKELADANHEVRLSMDDLCEQFGRKVNPMAISTVLSILGRHQWIQRFDIPGQRLRGTRILAIDKSGAQLPLDAEALRKKGDRDAERLQAVINFAYANNCRQEWILRYFGEKDSQACTRCDCCIEKKKTPERELTKDEWTLVIMALSGVARMCSRQGADQWSARYGKRRIIQCLLGSRSKAILDAGLDELSTHGILKREGSAYVEALVDTLERAGLLQTITHNNYPLMQLTPLGARTMRGAEKPSIPLPTRTAGVVQLGKSDNAKASTTSECLNQELYQKLAAKRAELAALSQKPAYTIFPNFVLLELANQKPLDASQAIKIRGVGPTKLKTVLPHFLKIIEAHELSGAQN</sequence>
<dbReference type="Pfam" id="PF16124">
    <property type="entry name" value="RecQ_Zn_bind"/>
    <property type="match status" value="1"/>
</dbReference>
<dbReference type="GO" id="GO:0043590">
    <property type="term" value="C:bacterial nucleoid"/>
    <property type="evidence" value="ECO:0007669"/>
    <property type="project" value="TreeGrafter"/>
</dbReference>
<evidence type="ECO:0000256" key="2">
    <source>
        <dbReference type="ARBA" id="ARBA00001947"/>
    </source>
</evidence>
<dbReference type="OrthoDB" id="9763310at2"/>
<dbReference type="STRING" id="583355.Caka_2440"/>
<dbReference type="CDD" id="cd17920">
    <property type="entry name" value="DEXHc_RecQ"/>
    <property type="match status" value="1"/>
</dbReference>
<keyword evidence="8" id="KW-0067">ATP-binding</keyword>
<dbReference type="KEGG" id="caa:Caka_2440"/>
<dbReference type="InterPro" id="IPR032284">
    <property type="entry name" value="RecQ_Zn-bd"/>
</dbReference>
<dbReference type="Proteomes" id="UP000000925">
    <property type="component" value="Chromosome"/>
</dbReference>
<keyword evidence="4" id="KW-0479">Metal-binding</keyword>
<dbReference type="SMART" id="SM00490">
    <property type="entry name" value="HELICc"/>
    <property type="match status" value="1"/>
</dbReference>
<evidence type="ECO:0000259" key="17">
    <source>
        <dbReference type="PROSITE" id="PS51194"/>
    </source>
</evidence>
<feature type="domain" description="HRDC" evidence="15">
    <location>
        <begin position="629"/>
        <end position="709"/>
    </location>
</feature>
<evidence type="ECO:0000256" key="6">
    <source>
        <dbReference type="ARBA" id="ARBA00022801"/>
    </source>
</evidence>
<dbReference type="InterPro" id="IPR014001">
    <property type="entry name" value="Helicase_ATP-bd"/>
</dbReference>
<keyword evidence="19" id="KW-1185">Reference proteome</keyword>
<proteinExistence type="inferred from homology"/>
<keyword evidence="7 18" id="KW-0347">Helicase</keyword>
<dbReference type="SMART" id="SM00956">
    <property type="entry name" value="RQC"/>
    <property type="match status" value="1"/>
</dbReference>
<accession>D5ENI0</accession>
<evidence type="ECO:0000313" key="19">
    <source>
        <dbReference type="Proteomes" id="UP000000925"/>
    </source>
</evidence>
<dbReference type="GO" id="GO:0030894">
    <property type="term" value="C:replisome"/>
    <property type="evidence" value="ECO:0007669"/>
    <property type="project" value="TreeGrafter"/>
</dbReference>